<dbReference type="SMART" id="SM00768">
    <property type="entry name" value="X8"/>
    <property type="match status" value="1"/>
</dbReference>
<evidence type="ECO:0000256" key="4">
    <source>
        <dbReference type="SAM" id="Phobius"/>
    </source>
</evidence>
<gene>
    <name evidence="7" type="primary">LOC18613785</name>
</gene>
<reference evidence="6" key="1">
    <citation type="journal article" date="1997" name="Nucleic Acids Res.">
        <title>tRNAscan-SE: a program for improved detection of transfer RNA genes in genomic sequence.</title>
        <authorList>
            <person name="Lowe T.M."/>
            <person name="Eddy S.R."/>
        </authorList>
    </citation>
    <scope>NUCLEOTIDE SEQUENCE [LARGE SCALE GENOMIC DNA]</scope>
    <source>
        <strain evidence="6">r\B97-61/B2</strain>
    </source>
</reference>
<dbReference type="Gene3D" id="1.20.58.1040">
    <property type="match status" value="1"/>
</dbReference>
<protein>
    <submittedName>
        <fullName evidence="7">Uncharacterized protein LOC18613785 isoform X1</fullName>
    </submittedName>
</protein>
<keyword evidence="2" id="KW-0449">Lipoprotein</keyword>
<accession>A0AB32WY93</accession>
<keyword evidence="3" id="KW-0732">Signal</keyword>
<dbReference type="GO" id="GO:0098552">
    <property type="term" value="C:side of membrane"/>
    <property type="evidence" value="ECO:0007669"/>
    <property type="project" value="UniProtKB-KW"/>
</dbReference>
<comment type="subcellular location">
    <subcellularLocation>
        <location evidence="1">Cell membrane</location>
        <topology evidence="1">Lipid-anchor</topology>
        <topology evidence="1">GPI-anchor</topology>
    </subcellularLocation>
</comment>
<keyword evidence="2" id="KW-0325">Glycoprotein</keyword>
<dbReference type="InterPro" id="IPR044788">
    <property type="entry name" value="X8_dom_prot"/>
</dbReference>
<dbReference type="InterPro" id="IPR012946">
    <property type="entry name" value="X8"/>
</dbReference>
<keyword evidence="2" id="KW-0336">GPI-anchor</keyword>
<evidence type="ECO:0000256" key="2">
    <source>
        <dbReference type="ARBA" id="ARBA00022622"/>
    </source>
</evidence>
<evidence type="ECO:0000259" key="5">
    <source>
        <dbReference type="SMART" id="SM00768"/>
    </source>
</evidence>
<evidence type="ECO:0000313" key="7">
    <source>
        <dbReference type="RefSeq" id="XP_017983635.1"/>
    </source>
</evidence>
<feature type="transmembrane region" description="Helical" evidence="4">
    <location>
        <begin position="62"/>
        <end position="82"/>
    </location>
</feature>
<dbReference type="Pfam" id="PF07983">
    <property type="entry name" value="X8"/>
    <property type="match status" value="1"/>
</dbReference>
<dbReference type="GO" id="GO:0009506">
    <property type="term" value="C:plasmodesma"/>
    <property type="evidence" value="ECO:0007669"/>
    <property type="project" value="UniProtKB-ARBA"/>
</dbReference>
<organism evidence="6 7">
    <name type="scientific">Theobroma cacao</name>
    <name type="common">Cacao</name>
    <name type="synonym">Cocoa</name>
    <dbReference type="NCBI Taxonomy" id="3641"/>
    <lineage>
        <taxon>Eukaryota</taxon>
        <taxon>Viridiplantae</taxon>
        <taxon>Streptophyta</taxon>
        <taxon>Embryophyta</taxon>
        <taxon>Tracheophyta</taxon>
        <taxon>Spermatophyta</taxon>
        <taxon>Magnoliopsida</taxon>
        <taxon>eudicotyledons</taxon>
        <taxon>Gunneridae</taxon>
        <taxon>Pentapetalae</taxon>
        <taxon>rosids</taxon>
        <taxon>malvids</taxon>
        <taxon>Malvales</taxon>
        <taxon>Malvaceae</taxon>
        <taxon>Byttnerioideae</taxon>
        <taxon>Theobroma</taxon>
    </lineage>
</organism>
<dbReference type="AlphaFoldDB" id="A0AB32WY93"/>
<dbReference type="PANTHER" id="PTHR31044:SF103">
    <property type="entry name" value="MAJOR POLLEN ALLERGEN OLE E 10-LIKE"/>
    <property type="match status" value="1"/>
</dbReference>
<dbReference type="GeneID" id="18613785"/>
<reference evidence="7" key="2">
    <citation type="submission" date="2025-08" db="UniProtKB">
        <authorList>
            <consortium name="RefSeq"/>
        </authorList>
    </citation>
    <scope>IDENTIFICATION</scope>
</reference>
<evidence type="ECO:0000256" key="3">
    <source>
        <dbReference type="ARBA" id="ARBA00022729"/>
    </source>
</evidence>
<dbReference type="GO" id="GO:0005886">
    <property type="term" value="C:plasma membrane"/>
    <property type="evidence" value="ECO:0007669"/>
    <property type="project" value="UniProtKB-SubCell"/>
</dbReference>
<name>A0AB32WY93_THECC</name>
<keyword evidence="4" id="KW-0812">Transmembrane</keyword>
<proteinExistence type="predicted"/>
<feature type="domain" description="X8" evidence="5">
    <location>
        <begin position="102"/>
        <end position="183"/>
    </location>
</feature>
<keyword evidence="4" id="KW-0472">Membrane</keyword>
<evidence type="ECO:0000256" key="1">
    <source>
        <dbReference type="ARBA" id="ARBA00004609"/>
    </source>
</evidence>
<evidence type="ECO:0000313" key="6">
    <source>
        <dbReference type="Proteomes" id="UP000694886"/>
    </source>
</evidence>
<dbReference type="Gramene" id="Tc01v2_t026940.2">
    <property type="protein sequence ID" value="Tc01v2_p026940.2"/>
    <property type="gene ID" value="Tc01v2_g026940"/>
</dbReference>
<keyword evidence="4" id="KW-1133">Transmembrane helix</keyword>
<dbReference type="Proteomes" id="UP000694886">
    <property type="component" value="Chromosome 1"/>
</dbReference>
<sequence length="199" mass="22354">MLGSIMTIYTFYLSVIHSHFTLYIENLHSLTVQVEALSITHQSRFYTFTDQKQKMKSAKDPLPLAFLPLVFALLLCFAVCVASRKHGNGRNRDEKAIDGGNTWCIAKPSTENFRLSSNIDYSCTQNGVNCKPIQPGGTCFRPDTIISHASYAMNLFYRAAGKNTWNCHFNGTGIIVAENPCKFFFQILYVSILLGLVFC</sequence>
<dbReference type="PANTHER" id="PTHR31044">
    <property type="entry name" value="BETA-1,3 GLUCANASE"/>
    <property type="match status" value="1"/>
</dbReference>
<dbReference type="RefSeq" id="XP_017983635.1">
    <property type="nucleotide sequence ID" value="XM_018128146.1"/>
</dbReference>